<organism evidence="7 8">
    <name type="scientific">Chondrus crispus</name>
    <name type="common">Carrageen Irish moss</name>
    <name type="synonym">Polymorpha crispa</name>
    <dbReference type="NCBI Taxonomy" id="2769"/>
    <lineage>
        <taxon>Eukaryota</taxon>
        <taxon>Rhodophyta</taxon>
        <taxon>Florideophyceae</taxon>
        <taxon>Rhodymeniophycidae</taxon>
        <taxon>Gigartinales</taxon>
        <taxon>Gigartinaceae</taxon>
        <taxon>Chondrus</taxon>
    </lineage>
</organism>
<dbReference type="PRINTS" id="PR00364">
    <property type="entry name" value="DISEASERSIST"/>
</dbReference>
<feature type="repeat" description="WD" evidence="3">
    <location>
        <begin position="956"/>
        <end position="997"/>
    </location>
</feature>
<gene>
    <name evidence="7" type="ORF">CHC_T00008922001</name>
</gene>
<protein>
    <submittedName>
        <fullName evidence="7">WD40-repeat containing</fullName>
    </submittedName>
</protein>
<feature type="repeat" description="WD" evidence="3">
    <location>
        <begin position="784"/>
        <end position="825"/>
    </location>
</feature>
<dbReference type="PANTHER" id="PTHR19879">
    <property type="entry name" value="TRANSCRIPTION INITIATION FACTOR TFIID"/>
    <property type="match status" value="1"/>
</dbReference>
<dbReference type="RefSeq" id="XP_005716350.1">
    <property type="nucleotide sequence ID" value="XM_005716293.1"/>
</dbReference>
<dbReference type="InterPro" id="IPR001680">
    <property type="entry name" value="WD40_rpt"/>
</dbReference>
<accession>R7QGG1</accession>
<feature type="region of interest" description="Disordered" evidence="5">
    <location>
        <begin position="870"/>
        <end position="889"/>
    </location>
</feature>
<dbReference type="PROSITE" id="PS50082">
    <property type="entry name" value="WD_REPEATS_2"/>
    <property type="match status" value="8"/>
</dbReference>
<dbReference type="InterPro" id="IPR015943">
    <property type="entry name" value="WD40/YVTN_repeat-like_dom_sf"/>
</dbReference>
<dbReference type="Proteomes" id="UP000012073">
    <property type="component" value="Unassembled WGS sequence"/>
</dbReference>
<evidence type="ECO:0000313" key="7">
    <source>
        <dbReference type="EMBL" id="CDF36531.1"/>
    </source>
</evidence>
<dbReference type="InterPro" id="IPR020472">
    <property type="entry name" value="WD40_PAC1"/>
</dbReference>
<feature type="compositionally biased region" description="Polar residues" evidence="5">
    <location>
        <begin position="871"/>
        <end position="882"/>
    </location>
</feature>
<sequence>MAKDILDQYLKLKDLTGEVAKIPIHDLEPIHKNELQKQIQAVSRSVSELVNELKDETKKPKGRFRALVSAIGDRTVLLERQEEAEKLYASLDKVRTELHGVRETRRQGSRVVGEIRSHAPVADVFKPSFGGEFNSPTVLVDLDSAGGGVVPNTVEGRLKAAVLSNGTTSHVGATAVGQAGVGKTCALRAIAHDREVVARFPDGVYFSTLGQDAREAELKQRLCNAVRISGGHEKGDKLSNLADLEEVLTGVKSWFADRRCLFIFDDVWSRNNNDERILLKLSTLASTAVRSGEPASRVLYSTRDPDLTDLGEQVKFEPRKGRNAYDMLIHASGASRGEVEDPISREAIGEILDMCAGLPLALNVAGVTVKRSRDAQIEDRPDLWTWYLETIKESKGSGGIGAQEARGGYESLHAMLRSSLQFLDSRGSEGFPRFADMHRALCVMKKQDVIPVAVLKHLWGTRDVNIAKKYATQMNSVGLVDIRVLSNTKSQVVSLHDLTHDFAVFEADQVEDFNWDKHCCRKLVDNYRKEKDVVEIVVEDQGPEASTAEEGYFFENICRLLFRAELMEELSCLLRSSRWTIKVLLRKAVWQLVEAVGELREVVSQKPELIGSEQLSAIILVMQAARLTASSCDESVAGICFQLYSRTMHKRHVKSVESFLLEIERFAPRPWLFPIRPCLTAAGGNLLETFDTPDSKVQKVTFDTSGAVVGLAYEEWGERELEIFTGTKHGSFDKTICGPFGSEDVTSRVTAACISKDSSRAVIGFSNGELITWCTRKNELVPSFEGHSAGISAVVISSDGKRVASGSGDKTVRVWDAETGVQIGETMTGHTDSVRSVSMSGDGKRVASGSADETVRVWDAETGGQIGKTMTGHTDSVRSVSLSGDGKRVASGSADETVRVWDAETGVQIGETMTGHTNSVWSVSMSGDGKRVASGSGDKTVRVWDAETGVQIGETMTGHTYSVWSVSLSGDGKRVASGSADETVRVWDAETGVQIGETMTGHTDSVSSVSMSGDGKRVASGSRDKTVRVWDAETGVQIGETMTGHTNSVWSVSMSGDGKRVASGSRDKTVRVWDAETGVQIGETMTGHTDSVRSVSLSGDGKRVASGSDDWTVRVLNAETGSRIGDTIAHECEGGVWPLNTFGIDKGRAFVEQGDGTKITLAELGSGLETIALSFERGTVAVGMKSGMVGIMAVVSSNHPMP</sequence>
<evidence type="ECO:0000259" key="6">
    <source>
        <dbReference type="Pfam" id="PF00931"/>
    </source>
</evidence>
<dbReference type="SUPFAM" id="SSF52540">
    <property type="entry name" value="P-loop containing nucleoside triphosphate hydrolases"/>
    <property type="match status" value="1"/>
</dbReference>
<proteinExistence type="predicted"/>
<evidence type="ECO:0000256" key="1">
    <source>
        <dbReference type="ARBA" id="ARBA00022574"/>
    </source>
</evidence>
<feature type="repeat" description="WD" evidence="3">
    <location>
        <begin position="1085"/>
        <end position="1126"/>
    </location>
</feature>
<reference evidence="8" key="1">
    <citation type="journal article" date="2013" name="Proc. Natl. Acad. Sci. U.S.A.">
        <title>Genome structure and metabolic features in the red seaweed Chondrus crispus shed light on evolution of the Archaeplastida.</title>
        <authorList>
            <person name="Collen J."/>
            <person name="Porcel B."/>
            <person name="Carre W."/>
            <person name="Ball S.G."/>
            <person name="Chaparro C."/>
            <person name="Tonon T."/>
            <person name="Barbeyron T."/>
            <person name="Michel G."/>
            <person name="Noel B."/>
            <person name="Valentin K."/>
            <person name="Elias M."/>
            <person name="Artiguenave F."/>
            <person name="Arun A."/>
            <person name="Aury J.M."/>
            <person name="Barbosa-Neto J.F."/>
            <person name="Bothwell J.H."/>
            <person name="Bouget F.Y."/>
            <person name="Brillet L."/>
            <person name="Cabello-Hurtado F."/>
            <person name="Capella-Gutierrez S."/>
            <person name="Charrier B."/>
            <person name="Cladiere L."/>
            <person name="Cock J.M."/>
            <person name="Coelho S.M."/>
            <person name="Colleoni C."/>
            <person name="Czjzek M."/>
            <person name="Da Silva C."/>
            <person name="Delage L."/>
            <person name="Denoeud F."/>
            <person name="Deschamps P."/>
            <person name="Dittami S.M."/>
            <person name="Gabaldon T."/>
            <person name="Gachon C.M."/>
            <person name="Groisillier A."/>
            <person name="Herve C."/>
            <person name="Jabbari K."/>
            <person name="Katinka M."/>
            <person name="Kloareg B."/>
            <person name="Kowalczyk N."/>
            <person name="Labadie K."/>
            <person name="Leblanc C."/>
            <person name="Lopez P.J."/>
            <person name="McLachlan D.H."/>
            <person name="Meslet-Cladiere L."/>
            <person name="Moustafa A."/>
            <person name="Nehr Z."/>
            <person name="Nyvall Collen P."/>
            <person name="Panaud O."/>
            <person name="Partensky F."/>
            <person name="Poulain J."/>
            <person name="Rensing S.A."/>
            <person name="Rousvoal S."/>
            <person name="Samson G."/>
            <person name="Symeonidi A."/>
            <person name="Weissenbach J."/>
            <person name="Zambounis A."/>
            <person name="Wincker P."/>
            <person name="Boyen C."/>
        </authorList>
    </citation>
    <scope>NUCLEOTIDE SEQUENCE [LARGE SCALE GENOMIC DNA]</scope>
    <source>
        <strain evidence="8">cv. Stackhouse</strain>
    </source>
</reference>
<dbReference type="Gramene" id="CDF36531">
    <property type="protein sequence ID" value="CDF36531"/>
    <property type="gene ID" value="CHC_T00008922001"/>
</dbReference>
<dbReference type="STRING" id="2769.R7QGG1"/>
<dbReference type="AlphaFoldDB" id="R7QGG1"/>
<dbReference type="PROSITE" id="PS50294">
    <property type="entry name" value="WD_REPEATS_REGION"/>
    <property type="match status" value="8"/>
</dbReference>
<dbReference type="InterPro" id="IPR019775">
    <property type="entry name" value="WD40_repeat_CS"/>
</dbReference>
<dbReference type="PROSITE" id="PS00678">
    <property type="entry name" value="WD_REPEATS_1"/>
    <property type="match status" value="7"/>
</dbReference>
<dbReference type="InterPro" id="IPR036388">
    <property type="entry name" value="WH-like_DNA-bd_sf"/>
</dbReference>
<evidence type="ECO:0000256" key="2">
    <source>
        <dbReference type="ARBA" id="ARBA00022737"/>
    </source>
</evidence>
<name>R7QGG1_CHOCR</name>
<evidence type="ECO:0000313" key="8">
    <source>
        <dbReference type="Proteomes" id="UP000012073"/>
    </source>
</evidence>
<dbReference type="Gene3D" id="2.130.10.10">
    <property type="entry name" value="YVTN repeat-like/Quinoprotein amine dehydrogenase"/>
    <property type="match status" value="2"/>
</dbReference>
<feature type="repeat" description="WD" evidence="3">
    <location>
        <begin position="870"/>
        <end position="911"/>
    </location>
</feature>
<evidence type="ECO:0000256" key="5">
    <source>
        <dbReference type="SAM" id="MobiDB-lite"/>
    </source>
</evidence>
<dbReference type="GeneID" id="17324067"/>
<dbReference type="PhylomeDB" id="R7QGG1"/>
<dbReference type="Gene3D" id="3.40.50.300">
    <property type="entry name" value="P-loop containing nucleotide triphosphate hydrolases"/>
    <property type="match status" value="1"/>
</dbReference>
<feature type="region of interest" description="Disordered" evidence="5">
    <location>
        <begin position="1000"/>
        <end position="1022"/>
    </location>
</feature>
<feature type="repeat" description="WD" evidence="3">
    <location>
        <begin position="827"/>
        <end position="868"/>
    </location>
</feature>
<feature type="domain" description="NB-ARC" evidence="6">
    <location>
        <begin position="174"/>
        <end position="312"/>
    </location>
</feature>
<keyword evidence="8" id="KW-1185">Reference proteome</keyword>
<dbReference type="SMART" id="SM00320">
    <property type="entry name" value="WD40"/>
    <property type="match status" value="9"/>
</dbReference>
<keyword evidence="4" id="KW-0175">Coiled coil</keyword>
<feature type="repeat" description="WD" evidence="3">
    <location>
        <begin position="913"/>
        <end position="954"/>
    </location>
</feature>
<dbReference type="Pfam" id="PF00400">
    <property type="entry name" value="WD40"/>
    <property type="match status" value="8"/>
</dbReference>
<dbReference type="InterPro" id="IPR027417">
    <property type="entry name" value="P-loop_NTPase"/>
</dbReference>
<evidence type="ECO:0000256" key="3">
    <source>
        <dbReference type="PROSITE-ProRule" id="PRU00221"/>
    </source>
</evidence>
<feature type="coiled-coil region" evidence="4">
    <location>
        <begin position="32"/>
        <end position="59"/>
    </location>
</feature>
<dbReference type="EMBL" id="HG001783">
    <property type="protein sequence ID" value="CDF36531.1"/>
    <property type="molecule type" value="Genomic_DNA"/>
</dbReference>
<dbReference type="InterPro" id="IPR002182">
    <property type="entry name" value="NB-ARC"/>
</dbReference>
<dbReference type="GO" id="GO:0043531">
    <property type="term" value="F:ADP binding"/>
    <property type="evidence" value="ECO:0007669"/>
    <property type="project" value="InterPro"/>
</dbReference>
<dbReference type="Pfam" id="PF00931">
    <property type="entry name" value="NB-ARC"/>
    <property type="match status" value="1"/>
</dbReference>
<dbReference type="Gene3D" id="1.10.10.10">
    <property type="entry name" value="Winged helix-like DNA-binding domain superfamily/Winged helix DNA-binding domain"/>
    <property type="match status" value="1"/>
</dbReference>
<keyword evidence="1 3" id="KW-0853">WD repeat</keyword>
<feature type="repeat" description="WD" evidence="3">
    <location>
        <begin position="1042"/>
        <end position="1083"/>
    </location>
</feature>
<keyword evidence="2" id="KW-0677">Repeat</keyword>
<dbReference type="SUPFAM" id="SSF50998">
    <property type="entry name" value="Quinoprotein alcohol dehydrogenase-like"/>
    <property type="match status" value="1"/>
</dbReference>
<feature type="compositionally biased region" description="Low complexity" evidence="5">
    <location>
        <begin position="1004"/>
        <end position="1013"/>
    </location>
</feature>
<dbReference type="PRINTS" id="PR00320">
    <property type="entry name" value="GPROTEINBRPT"/>
</dbReference>
<dbReference type="PANTHER" id="PTHR19879:SF9">
    <property type="entry name" value="TRANSCRIPTION INITIATION FACTOR TFIID SUBUNIT 5"/>
    <property type="match status" value="1"/>
</dbReference>
<evidence type="ECO:0000256" key="4">
    <source>
        <dbReference type="SAM" id="Coils"/>
    </source>
</evidence>
<feature type="repeat" description="WD" evidence="3">
    <location>
        <begin position="999"/>
        <end position="1040"/>
    </location>
</feature>
<dbReference type="InterPro" id="IPR011047">
    <property type="entry name" value="Quinoprotein_ADH-like_sf"/>
</dbReference>
<dbReference type="KEGG" id="ccp:CHC_T00008922001"/>
<dbReference type="CDD" id="cd00200">
    <property type="entry name" value="WD40"/>
    <property type="match status" value="1"/>
</dbReference>
<dbReference type="GO" id="GO:0005829">
    <property type="term" value="C:cytosol"/>
    <property type="evidence" value="ECO:0007669"/>
    <property type="project" value="UniProtKB-ARBA"/>
</dbReference>
<feature type="region of interest" description="Disordered" evidence="5">
    <location>
        <begin position="831"/>
        <end position="852"/>
    </location>
</feature>
<dbReference type="OrthoDB" id="538223at2759"/>